<dbReference type="SUPFAM" id="SSF102198">
    <property type="entry name" value="Putative cyclase"/>
    <property type="match status" value="1"/>
</dbReference>
<evidence type="ECO:0000256" key="1">
    <source>
        <dbReference type="SAM" id="MobiDB-lite"/>
    </source>
</evidence>
<evidence type="ECO:0000313" key="2">
    <source>
        <dbReference type="EMBL" id="NDY93605.1"/>
    </source>
</evidence>
<organism evidence="2 3">
    <name type="scientific">Ideonella livida</name>
    <dbReference type="NCBI Taxonomy" id="2707176"/>
    <lineage>
        <taxon>Bacteria</taxon>
        <taxon>Pseudomonadati</taxon>
        <taxon>Pseudomonadota</taxon>
        <taxon>Betaproteobacteria</taxon>
        <taxon>Burkholderiales</taxon>
        <taxon>Sphaerotilaceae</taxon>
        <taxon>Ideonella</taxon>
    </lineage>
</organism>
<dbReference type="Proteomes" id="UP000484255">
    <property type="component" value="Unassembled WGS sequence"/>
</dbReference>
<feature type="compositionally biased region" description="Basic and acidic residues" evidence="1">
    <location>
        <begin position="152"/>
        <end position="162"/>
    </location>
</feature>
<protein>
    <submittedName>
        <fullName evidence="2">Cyclase family protein</fullName>
    </submittedName>
</protein>
<sequence length="362" mass="39540">MTPPSTPPASRRWRQAPAGSRWGEFGPDDQRGRMNLVTPAKVLQGVAEVREGRTFVLSLPLDVPGGRTLNPRRPPPQRYAVVRDGPSAGQQGFCWSYEVEDPELTDVVNDDVVLLGLQYSTQWDSLAHVGARFDADGDGVAEAVFYNGFRAGEDIRPGREDPGAPQDQTRYPGPEAGALGIEHLAEHGVQGRGVLIDLEHHLGRRRQAVGHDTLMRVLEADGIEIEPGDMVCVHTGYADTLLAMNRQPDLARLHETGSGLDGHDARLLNWITDSGLACLIADNPAVELVVPKLATPSPMRRPRLPLHEHCLFKNGIHLGELWHLTPLARWLRAHGRHRFLLTAPPLRLPGAVGSPATPIATV</sequence>
<dbReference type="Pfam" id="PF04199">
    <property type="entry name" value="Cyclase"/>
    <property type="match status" value="1"/>
</dbReference>
<dbReference type="PANTHER" id="PTHR34861">
    <property type="match status" value="1"/>
</dbReference>
<accession>A0A7C9TNK8</accession>
<dbReference type="InterPro" id="IPR007325">
    <property type="entry name" value="KFase/CYL"/>
</dbReference>
<name>A0A7C9TNK8_9BURK</name>
<dbReference type="EMBL" id="JAAGOH010000040">
    <property type="protein sequence ID" value="NDY93605.1"/>
    <property type="molecule type" value="Genomic_DNA"/>
</dbReference>
<dbReference type="AlphaFoldDB" id="A0A7C9TNK8"/>
<gene>
    <name evidence="2" type="ORF">G3A44_20650</name>
</gene>
<comment type="caution">
    <text evidence="2">The sequence shown here is derived from an EMBL/GenBank/DDBJ whole genome shotgun (WGS) entry which is preliminary data.</text>
</comment>
<evidence type="ECO:0000313" key="3">
    <source>
        <dbReference type="Proteomes" id="UP000484255"/>
    </source>
</evidence>
<dbReference type="GO" id="GO:0004061">
    <property type="term" value="F:arylformamidase activity"/>
    <property type="evidence" value="ECO:0007669"/>
    <property type="project" value="InterPro"/>
</dbReference>
<proteinExistence type="predicted"/>
<dbReference type="RefSeq" id="WP_163459634.1">
    <property type="nucleotide sequence ID" value="NZ_JAAGOH010000040.1"/>
</dbReference>
<keyword evidence="3" id="KW-1185">Reference proteome</keyword>
<dbReference type="Gene3D" id="3.50.30.50">
    <property type="entry name" value="Putative cyclase"/>
    <property type="match status" value="1"/>
</dbReference>
<dbReference type="InterPro" id="IPR037175">
    <property type="entry name" value="KFase_sf"/>
</dbReference>
<feature type="region of interest" description="Disordered" evidence="1">
    <location>
        <begin position="152"/>
        <end position="171"/>
    </location>
</feature>
<dbReference type="GO" id="GO:0019441">
    <property type="term" value="P:L-tryptophan catabolic process to kynurenine"/>
    <property type="evidence" value="ECO:0007669"/>
    <property type="project" value="InterPro"/>
</dbReference>
<feature type="region of interest" description="Disordered" evidence="1">
    <location>
        <begin position="1"/>
        <end position="31"/>
    </location>
</feature>
<dbReference type="PANTHER" id="PTHR34861:SF10">
    <property type="entry name" value="CYCLASE"/>
    <property type="match status" value="1"/>
</dbReference>
<reference evidence="2 3" key="1">
    <citation type="submission" date="2020-02" db="EMBL/GenBank/DDBJ databases">
        <title>Ideonella bacterium strain TBM-1.</title>
        <authorList>
            <person name="Chen W.-M."/>
        </authorList>
    </citation>
    <scope>NUCLEOTIDE SEQUENCE [LARGE SCALE GENOMIC DNA]</scope>
    <source>
        <strain evidence="2 3">TBM-1</strain>
    </source>
</reference>